<dbReference type="InterPro" id="IPR000835">
    <property type="entry name" value="HTH_MarR-typ"/>
</dbReference>
<dbReference type="InterPro" id="IPR039422">
    <property type="entry name" value="MarR/SlyA-like"/>
</dbReference>
<sequence length="234" mass="26551">MSSRRSRFTVRYTGLNQSRRECSIHRTRRLSIVDRDARAAVSRGTSQMRLAIEILQLLVQSADSWLFEGSLAGLSDREWMALRFLARANRFSRTPTALASFLGTTRSVASQIAAVLESKGLMVRKPSAEDKRSIALCITSEGEKFLERDPINALRDQLVTLELPDRSQLRDTLRRVLDGLDVAKRRHNADVCGRCMFLIESGEGKDRHFKCRLFRKSIAPRDTTLLCAYFEGRG</sequence>
<dbReference type="PANTHER" id="PTHR33164:SF89">
    <property type="entry name" value="MARR FAMILY REGULATORY PROTEIN"/>
    <property type="match status" value="1"/>
</dbReference>
<reference evidence="2 3" key="1">
    <citation type="submission" date="2024-07" db="EMBL/GenBank/DDBJ databases">
        <title>Genomic Encyclopedia of Type Strains, Phase V (KMG-V): Genome sequencing to study the core and pangenomes of soil and plant-associated prokaryotes.</title>
        <authorList>
            <person name="Whitman W."/>
        </authorList>
    </citation>
    <scope>NUCLEOTIDE SEQUENCE [LARGE SCALE GENOMIC DNA]</scope>
    <source>
        <strain evidence="2 3">USDA 152</strain>
    </source>
</reference>
<proteinExistence type="predicted"/>
<dbReference type="RefSeq" id="WP_244439113.1">
    <property type="nucleotide sequence ID" value="NZ_BTIN01000023.1"/>
</dbReference>
<dbReference type="Gene3D" id="1.10.10.10">
    <property type="entry name" value="Winged helix-like DNA-binding domain superfamily/Winged helix DNA-binding domain"/>
    <property type="match status" value="1"/>
</dbReference>
<dbReference type="PROSITE" id="PS50995">
    <property type="entry name" value="HTH_MARR_2"/>
    <property type="match status" value="1"/>
</dbReference>
<dbReference type="InterPro" id="IPR036390">
    <property type="entry name" value="WH_DNA-bd_sf"/>
</dbReference>
<comment type="caution">
    <text evidence="2">The sequence shown here is derived from an EMBL/GenBank/DDBJ whole genome shotgun (WGS) entry which is preliminary data.</text>
</comment>
<evidence type="ECO:0000313" key="2">
    <source>
        <dbReference type="EMBL" id="MEY9458733.1"/>
    </source>
</evidence>
<accession>A0ABV4G6J8</accession>
<evidence type="ECO:0000313" key="3">
    <source>
        <dbReference type="Proteomes" id="UP001565369"/>
    </source>
</evidence>
<gene>
    <name evidence="2" type="ORF">ABIG07_007681</name>
</gene>
<evidence type="ECO:0000259" key="1">
    <source>
        <dbReference type="PROSITE" id="PS50995"/>
    </source>
</evidence>
<dbReference type="Pfam" id="PF12802">
    <property type="entry name" value="MarR_2"/>
    <property type="match status" value="1"/>
</dbReference>
<dbReference type="Proteomes" id="UP001565369">
    <property type="component" value="Unassembled WGS sequence"/>
</dbReference>
<dbReference type="EMBL" id="JBGBZJ010000003">
    <property type="protein sequence ID" value="MEY9458733.1"/>
    <property type="molecule type" value="Genomic_DNA"/>
</dbReference>
<organism evidence="2 3">
    <name type="scientific">Bradyrhizobium ottawaense</name>
    <dbReference type="NCBI Taxonomy" id="931866"/>
    <lineage>
        <taxon>Bacteria</taxon>
        <taxon>Pseudomonadati</taxon>
        <taxon>Pseudomonadota</taxon>
        <taxon>Alphaproteobacteria</taxon>
        <taxon>Hyphomicrobiales</taxon>
        <taxon>Nitrobacteraceae</taxon>
        <taxon>Bradyrhizobium</taxon>
    </lineage>
</organism>
<dbReference type="SMART" id="SM00347">
    <property type="entry name" value="HTH_MARR"/>
    <property type="match status" value="1"/>
</dbReference>
<name>A0ABV4G6J8_9BRAD</name>
<dbReference type="PANTHER" id="PTHR33164">
    <property type="entry name" value="TRANSCRIPTIONAL REGULATOR, MARR FAMILY"/>
    <property type="match status" value="1"/>
</dbReference>
<dbReference type="SUPFAM" id="SSF46785">
    <property type="entry name" value="Winged helix' DNA-binding domain"/>
    <property type="match status" value="1"/>
</dbReference>
<protein>
    <submittedName>
        <fullName evidence="2">MarR family transcriptional repressor of emrRAB</fullName>
    </submittedName>
</protein>
<keyword evidence="3" id="KW-1185">Reference proteome</keyword>
<dbReference type="InterPro" id="IPR036388">
    <property type="entry name" value="WH-like_DNA-bd_sf"/>
</dbReference>
<feature type="domain" description="HTH marR-type" evidence="1">
    <location>
        <begin position="51"/>
        <end position="178"/>
    </location>
</feature>